<dbReference type="Gene3D" id="1.10.10.10">
    <property type="entry name" value="Winged helix-like DNA-binding domain superfamily/Winged helix DNA-binding domain"/>
    <property type="match status" value="1"/>
</dbReference>
<dbReference type="GO" id="GO:0000976">
    <property type="term" value="F:transcription cis-regulatory region binding"/>
    <property type="evidence" value="ECO:0007669"/>
    <property type="project" value="TreeGrafter"/>
</dbReference>
<evidence type="ECO:0000313" key="6">
    <source>
        <dbReference type="EMBL" id="PSM42688.1"/>
    </source>
</evidence>
<dbReference type="Pfam" id="PF03466">
    <property type="entry name" value="LysR_substrate"/>
    <property type="match status" value="1"/>
</dbReference>
<dbReference type="SUPFAM" id="SSF53850">
    <property type="entry name" value="Periplasmic binding protein-like II"/>
    <property type="match status" value="1"/>
</dbReference>
<name>A0A2P8Q8Y4_9ACTN</name>
<dbReference type="Pfam" id="PF00126">
    <property type="entry name" value="HTH_1"/>
    <property type="match status" value="1"/>
</dbReference>
<dbReference type="InterPro" id="IPR005119">
    <property type="entry name" value="LysR_subst-bd"/>
</dbReference>
<organism evidence="6 7">
    <name type="scientific">Streptomyces dioscori</name>
    <dbReference type="NCBI Taxonomy" id="2109333"/>
    <lineage>
        <taxon>Bacteria</taxon>
        <taxon>Bacillati</taxon>
        <taxon>Actinomycetota</taxon>
        <taxon>Actinomycetes</taxon>
        <taxon>Kitasatosporales</taxon>
        <taxon>Streptomycetaceae</taxon>
        <taxon>Streptomyces</taxon>
        <taxon>Streptomyces aurantiacus group</taxon>
    </lineage>
</organism>
<evidence type="ECO:0000259" key="5">
    <source>
        <dbReference type="PROSITE" id="PS50931"/>
    </source>
</evidence>
<evidence type="ECO:0000256" key="1">
    <source>
        <dbReference type="ARBA" id="ARBA00009437"/>
    </source>
</evidence>
<comment type="similarity">
    <text evidence="1">Belongs to the LysR transcriptional regulatory family.</text>
</comment>
<dbReference type="InterPro" id="IPR036388">
    <property type="entry name" value="WH-like_DNA-bd_sf"/>
</dbReference>
<evidence type="ECO:0000256" key="2">
    <source>
        <dbReference type="ARBA" id="ARBA00023015"/>
    </source>
</evidence>
<dbReference type="PANTHER" id="PTHR30126:SF39">
    <property type="entry name" value="HTH-TYPE TRANSCRIPTIONAL REGULATOR CYSL"/>
    <property type="match status" value="1"/>
</dbReference>
<dbReference type="InterPro" id="IPR036390">
    <property type="entry name" value="WH_DNA-bd_sf"/>
</dbReference>
<keyword evidence="2" id="KW-0805">Transcription regulation</keyword>
<dbReference type="Proteomes" id="UP000240429">
    <property type="component" value="Unassembled WGS sequence"/>
</dbReference>
<accession>A0A2P8Q8Y4</accession>
<gene>
    <name evidence="6" type="ORF">C6Y14_16010</name>
</gene>
<protein>
    <submittedName>
        <fullName evidence="6">LysR family transcriptional regulator</fullName>
    </submittedName>
</protein>
<keyword evidence="3" id="KW-0238">DNA-binding</keyword>
<proteinExistence type="inferred from homology"/>
<dbReference type="EMBL" id="PYBJ01000008">
    <property type="protein sequence ID" value="PSM42688.1"/>
    <property type="molecule type" value="Genomic_DNA"/>
</dbReference>
<dbReference type="InterPro" id="IPR000847">
    <property type="entry name" value="LysR_HTH_N"/>
</dbReference>
<evidence type="ECO:0000256" key="3">
    <source>
        <dbReference type="ARBA" id="ARBA00023125"/>
    </source>
</evidence>
<evidence type="ECO:0000256" key="4">
    <source>
        <dbReference type="ARBA" id="ARBA00023163"/>
    </source>
</evidence>
<reference evidence="6 7" key="1">
    <citation type="submission" date="2018-03" db="EMBL/GenBank/DDBJ databases">
        <title>Streptomyces dioscori sp. nov., a novel endophytic actinobacterium isolated from bulbil of Dioscorea bulbifera L.</title>
        <authorList>
            <person name="Zhikuan W."/>
        </authorList>
    </citation>
    <scope>NUCLEOTIDE SEQUENCE [LARGE SCALE GENOMIC DNA]</scope>
    <source>
        <strain evidence="6 7">A217</strain>
    </source>
</reference>
<evidence type="ECO:0000313" key="7">
    <source>
        <dbReference type="Proteomes" id="UP000240429"/>
    </source>
</evidence>
<dbReference type="Gene3D" id="3.40.190.290">
    <property type="match status" value="1"/>
</dbReference>
<dbReference type="SUPFAM" id="SSF46785">
    <property type="entry name" value="Winged helix' DNA-binding domain"/>
    <property type="match status" value="1"/>
</dbReference>
<sequence>MLKSAADGTGPTGRTAAVMADMTLTQLRAFVTVARLGSVKGAAQSLGVTEAAVSGAVAVLRRELGDVLFIRAAGGISLTPGGSRLAAGAAEIVGLAEETRHRVRQASSGTAHLRVASTEAGVEQVLPALLTSFGRRQPDLDVETLAVPVAVFGDLLRDRRADVTIGPAPHPAPAVESIPFLRFQLAVVAAPDHPLRHRQRLGPAQLAHEPWLLGPAGLDPDTLSGAFLAHIGVEATGAKAFPSVTASLNAVAAGAGLSVAFLHVVRDDLRRGSLIRLDVTGARLGGMLYASALTGERRSTTAAALCRFVTTPAATQAVLTRSNGVPMNEFRPPVHVTIWS</sequence>
<feature type="domain" description="HTH lysR-type" evidence="5">
    <location>
        <begin position="22"/>
        <end position="79"/>
    </location>
</feature>
<dbReference type="PANTHER" id="PTHR30126">
    <property type="entry name" value="HTH-TYPE TRANSCRIPTIONAL REGULATOR"/>
    <property type="match status" value="1"/>
</dbReference>
<comment type="caution">
    <text evidence="6">The sequence shown here is derived from an EMBL/GenBank/DDBJ whole genome shotgun (WGS) entry which is preliminary data.</text>
</comment>
<keyword evidence="7" id="KW-1185">Reference proteome</keyword>
<dbReference type="GO" id="GO:0003700">
    <property type="term" value="F:DNA-binding transcription factor activity"/>
    <property type="evidence" value="ECO:0007669"/>
    <property type="project" value="InterPro"/>
</dbReference>
<dbReference type="AlphaFoldDB" id="A0A2P8Q8Y4"/>
<dbReference type="PROSITE" id="PS50931">
    <property type="entry name" value="HTH_LYSR"/>
    <property type="match status" value="1"/>
</dbReference>
<keyword evidence="4" id="KW-0804">Transcription</keyword>